<dbReference type="AlphaFoldDB" id="A0A5N4B2D4"/>
<dbReference type="OrthoDB" id="6690373at2759"/>
<dbReference type="InParanoid" id="A0A5N4B2D4"/>
<feature type="region of interest" description="Disordered" evidence="1">
    <location>
        <begin position="16"/>
        <end position="35"/>
    </location>
</feature>
<dbReference type="SUPFAM" id="SSF103657">
    <property type="entry name" value="BAR/IMD domain-like"/>
    <property type="match status" value="1"/>
</dbReference>
<evidence type="ECO:0000256" key="1">
    <source>
        <dbReference type="SAM" id="MobiDB-lite"/>
    </source>
</evidence>
<sequence>MSRNLLKKDTKGILLNGAHESGSDSDFSSDSDEHGRKNNFNLSKRSCNCEEKYVRIKKSSMKHVYVSKTSCWDVDELTMKRQKLELHLSHCQLEESVNMDKHVLLQVKFNRLENIITAFLFYLDCLELEEKASYRLCEQLNGLIVNEQSVVVTENLSEVVKKLCGKTKFENYTNIRDNLRTALDIRSEIENRMSDYNDKKVDFTTASDNFKLLLQNANLTMAQLERLQRQFDGILLEFQHSRCMLDQQLPSAIANRMTVLVNSFRDLGTNLQKIASNRSDLSSLLKHLETCLRNCNDLVPIKGNLHETKVVGGQRNML</sequence>
<name>A0A5N4B2D4_PHOPY</name>
<dbReference type="EMBL" id="VVIM01000001">
    <property type="protein sequence ID" value="KAB0803771.1"/>
    <property type="molecule type" value="Genomic_DNA"/>
</dbReference>
<dbReference type="InterPro" id="IPR027267">
    <property type="entry name" value="AH/BAR_dom_sf"/>
</dbReference>
<reference evidence="2 3" key="1">
    <citation type="journal article" date="2018" name="Elife">
        <title>Firefly genomes illuminate parallel origins of bioluminescence in beetles.</title>
        <authorList>
            <person name="Fallon T.R."/>
            <person name="Lower S.E."/>
            <person name="Chang C.H."/>
            <person name="Bessho-Uehara M."/>
            <person name="Martin G.J."/>
            <person name="Bewick A.J."/>
            <person name="Behringer M."/>
            <person name="Debat H.J."/>
            <person name="Wong I."/>
            <person name="Day J.C."/>
            <person name="Suvorov A."/>
            <person name="Silva C.J."/>
            <person name="Stanger-Hall K.F."/>
            <person name="Hall D.W."/>
            <person name="Schmitz R.J."/>
            <person name="Nelson D.R."/>
            <person name="Lewis S.M."/>
            <person name="Shigenobu S."/>
            <person name="Bybee S.M."/>
            <person name="Larracuente A.M."/>
            <person name="Oba Y."/>
            <person name="Weng J.K."/>
        </authorList>
    </citation>
    <scope>NUCLEOTIDE SEQUENCE [LARGE SCALE GENOMIC DNA]</scope>
    <source>
        <strain evidence="2">1611_PpyrPB1</strain>
        <tissue evidence="2">Whole body</tissue>
    </source>
</reference>
<accession>A0A5N4B2D4</accession>
<organism evidence="2 3">
    <name type="scientific">Photinus pyralis</name>
    <name type="common">Common eastern firefly</name>
    <name type="synonym">Lampyris pyralis</name>
    <dbReference type="NCBI Taxonomy" id="7054"/>
    <lineage>
        <taxon>Eukaryota</taxon>
        <taxon>Metazoa</taxon>
        <taxon>Ecdysozoa</taxon>
        <taxon>Arthropoda</taxon>
        <taxon>Hexapoda</taxon>
        <taxon>Insecta</taxon>
        <taxon>Pterygota</taxon>
        <taxon>Neoptera</taxon>
        <taxon>Endopterygota</taxon>
        <taxon>Coleoptera</taxon>
        <taxon>Polyphaga</taxon>
        <taxon>Elateriformia</taxon>
        <taxon>Elateroidea</taxon>
        <taxon>Lampyridae</taxon>
        <taxon>Lampyrinae</taxon>
        <taxon>Photinus</taxon>
    </lineage>
</organism>
<keyword evidence="3" id="KW-1185">Reference proteome</keyword>
<gene>
    <name evidence="2" type="ORF">PPYR_00741</name>
</gene>
<evidence type="ECO:0000313" key="3">
    <source>
        <dbReference type="Proteomes" id="UP000327044"/>
    </source>
</evidence>
<evidence type="ECO:0000313" key="2">
    <source>
        <dbReference type="EMBL" id="KAB0803771.1"/>
    </source>
</evidence>
<dbReference type="Proteomes" id="UP000327044">
    <property type="component" value="Unassembled WGS sequence"/>
</dbReference>
<proteinExistence type="predicted"/>
<dbReference type="Gene3D" id="1.20.1270.60">
    <property type="entry name" value="Arfaptin homology (AH) domain/BAR domain"/>
    <property type="match status" value="1"/>
</dbReference>
<comment type="caution">
    <text evidence="2">The sequence shown here is derived from an EMBL/GenBank/DDBJ whole genome shotgun (WGS) entry which is preliminary data.</text>
</comment>
<protein>
    <submittedName>
        <fullName evidence="2">Uncharacterized protein</fullName>
    </submittedName>
</protein>